<dbReference type="OrthoDB" id="6399250at2"/>
<dbReference type="AlphaFoldDB" id="A0A1H9G6A9"/>
<evidence type="ECO:0000313" key="3">
    <source>
        <dbReference type="Proteomes" id="UP000199496"/>
    </source>
</evidence>
<sequence>MRERLMAVVCLMGMAPVASGHTLDIYLSQKTAQFNFITDSSAIGFGGADLFFGLFFNEDSDYMLTTGMNVRGVPAGEQPLTFGVGGKLYLGFVDEPDQTFQSLGLGGEVRYTIPANTPMFFALEGYYAPPITSLSNGDGLWDLAVRYELEVTPGAAGFIGYRRVEVDLDKQEDYRLDDRFHFGIRINF</sequence>
<feature type="signal peptide" evidence="1">
    <location>
        <begin position="1"/>
        <end position="20"/>
    </location>
</feature>
<organism evidence="2 3">
    <name type="scientific">Ectothiorhodospira magna</name>
    <dbReference type="NCBI Taxonomy" id="867345"/>
    <lineage>
        <taxon>Bacteria</taxon>
        <taxon>Pseudomonadati</taxon>
        <taxon>Pseudomonadota</taxon>
        <taxon>Gammaproteobacteria</taxon>
        <taxon>Chromatiales</taxon>
        <taxon>Ectothiorhodospiraceae</taxon>
        <taxon>Ectothiorhodospira</taxon>
    </lineage>
</organism>
<evidence type="ECO:0008006" key="4">
    <source>
        <dbReference type="Google" id="ProtNLM"/>
    </source>
</evidence>
<feature type="chain" id="PRO_5011520165" description="YfaZ" evidence="1">
    <location>
        <begin position="21"/>
        <end position="188"/>
    </location>
</feature>
<protein>
    <recommendedName>
        <fullName evidence="4">YfaZ</fullName>
    </recommendedName>
</protein>
<keyword evidence="3" id="KW-1185">Reference proteome</keyword>
<gene>
    <name evidence="2" type="ORF">SAMN05421693_13311</name>
</gene>
<keyword evidence="1" id="KW-0732">Signal</keyword>
<dbReference type="Proteomes" id="UP000199496">
    <property type="component" value="Unassembled WGS sequence"/>
</dbReference>
<dbReference type="STRING" id="867345.SAMN05421693_13311"/>
<reference evidence="2 3" key="1">
    <citation type="submission" date="2016-10" db="EMBL/GenBank/DDBJ databases">
        <authorList>
            <person name="de Groot N.N."/>
        </authorList>
    </citation>
    <scope>NUCLEOTIDE SEQUENCE [LARGE SCALE GENOMIC DNA]</scope>
    <source>
        <strain evidence="2 3">B7-7</strain>
    </source>
</reference>
<accession>A0A1H9G6A9</accession>
<proteinExistence type="predicted"/>
<evidence type="ECO:0000256" key="1">
    <source>
        <dbReference type="SAM" id="SignalP"/>
    </source>
</evidence>
<name>A0A1H9G6A9_9GAMM</name>
<evidence type="ECO:0000313" key="2">
    <source>
        <dbReference type="EMBL" id="SEQ45573.1"/>
    </source>
</evidence>
<dbReference type="RefSeq" id="WP_090209227.1">
    <property type="nucleotide sequence ID" value="NZ_FOFO01000033.1"/>
</dbReference>
<dbReference type="EMBL" id="FOFO01000033">
    <property type="protein sequence ID" value="SEQ45573.1"/>
    <property type="molecule type" value="Genomic_DNA"/>
</dbReference>